<comment type="caution">
    <text evidence="3">The sequence shown here is derived from an EMBL/GenBank/DDBJ whole genome shotgun (WGS) entry which is preliminary data.</text>
</comment>
<protein>
    <submittedName>
        <fullName evidence="3">DUF4424 domain-containing protein</fullName>
    </submittedName>
</protein>
<accession>A0A4S1XJH6</accession>
<reference evidence="3 4" key="1">
    <citation type="submission" date="2019-04" db="EMBL/GenBank/DDBJ databases">
        <title>Sphingomonas psychrotolerans sp. nov., isolated from soil in the Tianshan Mountains, Xinjiang, China.</title>
        <authorList>
            <person name="Luo Y."/>
            <person name="Sheng H."/>
        </authorList>
    </citation>
    <scope>NUCLEOTIDE SEQUENCE [LARGE SCALE GENOMIC DNA]</scope>
    <source>
        <strain evidence="3 4">ZFGT-11</strain>
    </source>
</reference>
<organism evidence="3 4">
    <name type="scientific">Sphingomonas gei</name>
    <dbReference type="NCBI Taxonomy" id="1395960"/>
    <lineage>
        <taxon>Bacteria</taxon>
        <taxon>Pseudomonadati</taxon>
        <taxon>Pseudomonadota</taxon>
        <taxon>Alphaproteobacteria</taxon>
        <taxon>Sphingomonadales</taxon>
        <taxon>Sphingomonadaceae</taxon>
        <taxon>Sphingomonas</taxon>
    </lineage>
</organism>
<dbReference type="Proteomes" id="UP000306147">
    <property type="component" value="Unassembled WGS sequence"/>
</dbReference>
<sequence>MKKIVLSIAMAALFAGAAGANDSTAEKAAGGLVLTRTDAIDMISEDLFVSAEQVRVRYVFRNRTPSDLRSTVAFPMPDDDLTEREYRDIAYPRDFVTKVDGKRVQMALERKAMLNGKDHTALLAALRVPLSDEPETRLDELSRPEQDRLLTAGLVAVEDEGGPGVKRHLKPLWSIKDTYHWDQLFPAGRDLNVEHLYAPGTGGSVGTDLAMPEIRHGAEGKAEIARYCADAAFLAGIDRLARAAGEAYAALPEQRVGYVLRTGANWRAPIGSFRLVIDKGAPANLISFCADGVRKISPTQFEIRRTNWRPDRDLDILIVSPRG</sequence>
<dbReference type="OrthoDB" id="7299818at2"/>
<gene>
    <name evidence="3" type="ORF">E5A73_03760</name>
</gene>
<dbReference type="AlphaFoldDB" id="A0A4S1XJH6"/>
<feature type="chain" id="PRO_5020243371" evidence="1">
    <location>
        <begin position="21"/>
        <end position="323"/>
    </location>
</feature>
<dbReference type="EMBL" id="SRXT01000001">
    <property type="protein sequence ID" value="TGX56217.1"/>
    <property type="molecule type" value="Genomic_DNA"/>
</dbReference>
<dbReference type="InterPro" id="IPR025538">
    <property type="entry name" value="DUF4424"/>
</dbReference>
<evidence type="ECO:0000259" key="2">
    <source>
        <dbReference type="Pfam" id="PF14415"/>
    </source>
</evidence>
<feature type="signal peptide" evidence="1">
    <location>
        <begin position="1"/>
        <end position="20"/>
    </location>
</feature>
<proteinExistence type="predicted"/>
<keyword evidence="4" id="KW-1185">Reference proteome</keyword>
<evidence type="ECO:0000313" key="4">
    <source>
        <dbReference type="Proteomes" id="UP000306147"/>
    </source>
</evidence>
<dbReference type="Pfam" id="PF14415">
    <property type="entry name" value="DUF4424"/>
    <property type="match status" value="1"/>
</dbReference>
<evidence type="ECO:0000313" key="3">
    <source>
        <dbReference type="EMBL" id="TGX56217.1"/>
    </source>
</evidence>
<keyword evidence="1" id="KW-0732">Signal</keyword>
<name>A0A4S1XJH6_9SPHN</name>
<evidence type="ECO:0000256" key="1">
    <source>
        <dbReference type="SAM" id="SignalP"/>
    </source>
</evidence>
<dbReference type="Gene3D" id="2.60.40.3680">
    <property type="match status" value="1"/>
</dbReference>
<feature type="domain" description="DUF4424" evidence="2">
    <location>
        <begin position="20"/>
        <end position="317"/>
    </location>
</feature>
<dbReference type="RefSeq" id="WP_135962415.1">
    <property type="nucleotide sequence ID" value="NZ_SRXT01000001.1"/>
</dbReference>